<dbReference type="Proteomes" id="UP000621436">
    <property type="component" value="Unassembled WGS sequence"/>
</dbReference>
<keyword evidence="3 6" id="KW-0694">RNA-binding</keyword>
<evidence type="ECO:0000256" key="5">
    <source>
        <dbReference type="ARBA" id="ARBA00023163"/>
    </source>
</evidence>
<dbReference type="PANTHER" id="PTHR11078:SF3">
    <property type="entry name" value="ANTITERMINATION NUSB DOMAIN-CONTAINING PROTEIN"/>
    <property type="match status" value="1"/>
</dbReference>
<dbReference type="PANTHER" id="PTHR11078">
    <property type="entry name" value="N UTILIZATION SUBSTANCE PROTEIN B-RELATED"/>
    <property type="match status" value="1"/>
</dbReference>
<dbReference type="GO" id="GO:0031564">
    <property type="term" value="P:transcription antitermination"/>
    <property type="evidence" value="ECO:0007669"/>
    <property type="project" value="UniProtKB-KW"/>
</dbReference>
<evidence type="ECO:0000259" key="7">
    <source>
        <dbReference type="Pfam" id="PF01029"/>
    </source>
</evidence>
<feature type="domain" description="NusB/RsmB/TIM44" evidence="7">
    <location>
        <begin position="7"/>
        <end position="135"/>
    </location>
</feature>
<dbReference type="InterPro" id="IPR035926">
    <property type="entry name" value="NusB-like_sf"/>
</dbReference>
<dbReference type="SUPFAM" id="SSF48013">
    <property type="entry name" value="NusB-like"/>
    <property type="match status" value="1"/>
</dbReference>
<dbReference type="Pfam" id="PF01029">
    <property type="entry name" value="NusB"/>
    <property type="match status" value="1"/>
</dbReference>
<dbReference type="EMBL" id="JADPIE010000006">
    <property type="protein sequence ID" value="MBF8437567.1"/>
    <property type="molecule type" value="Genomic_DNA"/>
</dbReference>
<dbReference type="GO" id="GO:0006353">
    <property type="term" value="P:DNA-templated transcription termination"/>
    <property type="evidence" value="ECO:0007669"/>
    <property type="project" value="UniProtKB-UniRule"/>
</dbReference>
<gene>
    <name evidence="6 8" type="primary">nusB</name>
    <name evidence="8" type="ORF">I0Q91_10770</name>
</gene>
<keyword evidence="2 6" id="KW-0889">Transcription antitermination</keyword>
<proteinExistence type="inferred from homology"/>
<organism evidence="8 9">
    <name type="scientific">Halonatronomonas betaini</name>
    <dbReference type="NCBI Taxonomy" id="2778430"/>
    <lineage>
        <taxon>Bacteria</taxon>
        <taxon>Bacillati</taxon>
        <taxon>Bacillota</taxon>
        <taxon>Clostridia</taxon>
        <taxon>Halanaerobiales</taxon>
        <taxon>Halarsenatibacteraceae</taxon>
        <taxon>Halonatronomonas</taxon>
    </lineage>
</organism>
<evidence type="ECO:0000256" key="2">
    <source>
        <dbReference type="ARBA" id="ARBA00022814"/>
    </source>
</evidence>
<keyword evidence="5 6" id="KW-0804">Transcription</keyword>
<dbReference type="HAMAP" id="MF_00073">
    <property type="entry name" value="NusB"/>
    <property type="match status" value="1"/>
</dbReference>
<dbReference type="Gene3D" id="1.10.940.10">
    <property type="entry name" value="NusB-like"/>
    <property type="match status" value="1"/>
</dbReference>
<accession>A0A931ASB8</accession>
<keyword evidence="4 6" id="KW-0805">Transcription regulation</keyword>
<protein>
    <recommendedName>
        <fullName evidence="6">Transcription antitermination protein NusB</fullName>
    </recommendedName>
    <alternativeName>
        <fullName evidence="6">Antitermination factor NusB</fullName>
    </alternativeName>
</protein>
<dbReference type="NCBIfam" id="TIGR01951">
    <property type="entry name" value="nusB"/>
    <property type="match status" value="1"/>
</dbReference>
<sequence length="135" mass="15485">MKYLSRHQERELALQYLYSLDCKEKLKEGCSIEDIGVPLNLFNDLESEDMYHEDLIKGVCHNLIKIDSLINENAIGWNINRMARVDRNILRLAIFEIKYNPKVPQAVAINEAVELAKEYGSDKSTSFINGILGKI</sequence>
<evidence type="ECO:0000256" key="1">
    <source>
        <dbReference type="ARBA" id="ARBA00005952"/>
    </source>
</evidence>
<evidence type="ECO:0000256" key="3">
    <source>
        <dbReference type="ARBA" id="ARBA00022884"/>
    </source>
</evidence>
<dbReference type="AlphaFoldDB" id="A0A931ASB8"/>
<comment type="similarity">
    <text evidence="1 6">Belongs to the NusB family.</text>
</comment>
<reference evidence="8" key="1">
    <citation type="submission" date="2020-11" db="EMBL/GenBank/DDBJ databases">
        <title>Halonatronomonas betainensis gen. nov., sp. nov. a novel haloalkaliphilic representative of the family Halanaerobiacae capable of betaine degradation.</title>
        <authorList>
            <person name="Boltyanskaya Y."/>
            <person name="Kevbrin V."/>
            <person name="Detkova E."/>
            <person name="Grouzdev D.S."/>
            <person name="Koziaeva V."/>
            <person name="Zhilina T."/>
        </authorList>
    </citation>
    <scope>NUCLEOTIDE SEQUENCE</scope>
    <source>
        <strain evidence="8">Z-7014</strain>
    </source>
</reference>
<dbReference type="GO" id="GO:0003723">
    <property type="term" value="F:RNA binding"/>
    <property type="evidence" value="ECO:0007669"/>
    <property type="project" value="UniProtKB-UniRule"/>
</dbReference>
<comment type="function">
    <text evidence="6">Involved in transcription antitermination. Required for transcription of ribosomal RNA (rRNA) genes. Binds specifically to the boxA antiterminator sequence of the ribosomal RNA (rrn) operons.</text>
</comment>
<dbReference type="InterPro" id="IPR011605">
    <property type="entry name" value="NusB_fam"/>
</dbReference>
<evidence type="ECO:0000256" key="4">
    <source>
        <dbReference type="ARBA" id="ARBA00023015"/>
    </source>
</evidence>
<dbReference type="InterPro" id="IPR006027">
    <property type="entry name" value="NusB_RsmB_TIM44"/>
</dbReference>
<name>A0A931ASB8_9FIRM</name>
<evidence type="ECO:0000256" key="6">
    <source>
        <dbReference type="HAMAP-Rule" id="MF_00073"/>
    </source>
</evidence>
<comment type="caution">
    <text evidence="8">The sequence shown here is derived from an EMBL/GenBank/DDBJ whole genome shotgun (WGS) entry which is preliminary data.</text>
</comment>
<keyword evidence="9" id="KW-1185">Reference proteome</keyword>
<dbReference type="RefSeq" id="WP_270454561.1">
    <property type="nucleotide sequence ID" value="NZ_JADPIE010000006.1"/>
</dbReference>
<dbReference type="GO" id="GO:0005829">
    <property type="term" value="C:cytosol"/>
    <property type="evidence" value="ECO:0007669"/>
    <property type="project" value="TreeGrafter"/>
</dbReference>
<evidence type="ECO:0000313" key="8">
    <source>
        <dbReference type="EMBL" id="MBF8437567.1"/>
    </source>
</evidence>
<evidence type="ECO:0000313" key="9">
    <source>
        <dbReference type="Proteomes" id="UP000621436"/>
    </source>
</evidence>